<evidence type="ECO:0000313" key="7">
    <source>
        <dbReference type="Proteomes" id="UP000000562"/>
    </source>
</evidence>
<dbReference type="PANTHER" id="PTHR34653">
    <property type="match status" value="1"/>
</dbReference>
<dbReference type="Pfam" id="PF02049">
    <property type="entry name" value="FliE"/>
    <property type="match status" value="1"/>
</dbReference>
<dbReference type="NCBIfam" id="TIGR00205">
    <property type="entry name" value="fliE"/>
    <property type="match status" value="1"/>
</dbReference>
<keyword evidence="4 5" id="KW-0975">Bacterial flagellum</keyword>
<dbReference type="OrthoDB" id="8909229at2"/>
<dbReference type="GO" id="GO:0071973">
    <property type="term" value="P:bacterial-type flagellum-dependent cell motility"/>
    <property type="evidence" value="ECO:0007669"/>
    <property type="project" value="InterPro"/>
</dbReference>
<keyword evidence="7" id="KW-1185">Reference proteome</keyword>
<sequence>MNIYSNQNKILEKFNEIKLNMNVIKDSNIENLSKQSVVFSDIFEKNIKKINSNIINSENLSKEFLLGKSNVGINEVMIEMQKSAISLNFGIQVNNKIVGAYQEIMNMSI</sequence>
<evidence type="ECO:0000256" key="4">
    <source>
        <dbReference type="ARBA" id="ARBA00023143"/>
    </source>
</evidence>
<comment type="subcellular location">
    <subcellularLocation>
        <location evidence="1 5">Bacterial flagellum basal body</location>
    </subcellularLocation>
</comment>
<evidence type="ECO:0000256" key="2">
    <source>
        <dbReference type="ARBA" id="ARBA00009272"/>
    </source>
</evidence>
<dbReference type="GO" id="GO:0005198">
    <property type="term" value="F:structural molecule activity"/>
    <property type="evidence" value="ECO:0007669"/>
    <property type="project" value="UniProtKB-UniRule"/>
</dbReference>
<dbReference type="PANTHER" id="PTHR34653:SF1">
    <property type="entry name" value="FLAGELLAR HOOK-BASAL BODY COMPLEX PROTEIN FLIE"/>
    <property type="match status" value="1"/>
</dbReference>
<dbReference type="AlphaFoldDB" id="Q8D3E0"/>
<evidence type="ECO:0000256" key="5">
    <source>
        <dbReference type="HAMAP-Rule" id="MF_00724"/>
    </source>
</evidence>
<dbReference type="eggNOG" id="COG1677">
    <property type="taxonomic scope" value="Bacteria"/>
</dbReference>
<evidence type="ECO:0000313" key="6">
    <source>
        <dbReference type="EMBL" id="BAC24207.1"/>
    </source>
</evidence>
<dbReference type="Proteomes" id="UP000000562">
    <property type="component" value="Chromosome"/>
</dbReference>
<comment type="similarity">
    <text evidence="2 5">Belongs to the FliE family.</text>
</comment>
<dbReference type="GO" id="GO:0003774">
    <property type="term" value="F:cytoskeletal motor activity"/>
    <property type="evidence" value="ECO:0007669"/>
    <property type="project" value="InterPro"/>
</dbReference>
<protein>
    <recommendedName>
        <fullName evidence="3 5">Flagellar hook-basal body complex protein FliE</fullName>
    </recommendedName>
</protein>
<dbReference type="KEGG" id="wbr:fliE"/>
<evidence type="ECO:0000256" key="3">
    <source>
        <dbReference type="ARBA" id="ARBA00018024"/>
    </source>
</evidence>
<accession>Q8D3E0</accession>
<dbReference type="PRINTS" id="PR01006">
    <property type="entry name" value="FLGHOOKFLIE"/>
</dbReference>
<dbReference type="HOGENOM" id="CLU_147249_0_2_6"/>
<dbReference type="STRING" id="36870.gene:10368539"/>
<proteinExistence type="inferred from homology"/>
<evidence type="ECO:0000256" key="1">
    <source>
        <dbReference type="ARBA" id="ARBA00004117"/>
    </source>
</evidence>
<dbReference type="HAMAP" id="MF_00724">
    <property type="entry name" value="FliE"/>
    <property type="match status" value="1"/>
</dbReference>
<gene>
    <name evidence="5 6" type="primary">fliE</name>
</gene>
<dbReference type="InterPro" id="IPR001624">
    <property type="entry name" value="FliE"/>
</dbReference>
<reference evidence="6 7" key="1">
    <citation type="journal article" date="2002" name="Nat. Genet.">
        <title>Genome sequence of the endocellular obligate symbiont of tsetse flies, Wigglesworthia glossinidia.</title>
        <authorList>
            <person name="Akman L."/>
            <person name="Yamashita A."/>
            <person name="Watanabe H."/>
            <person name="Oshima K."/>
            <person name="Shiba T."/>
            <person name="Hattori M."/>
            <person name="Aksoy S."/>
        </authorList>
    </citation>
    <scope>NUCLEOTIDE SEQUENCE [LARGE SCALE GENOMIC DNA]</scope>
</reference>
<organism evidence="6 7">
    <name type="scientific">Wigglesworthia glossinidia brevipalpis</name>
    <dbReference type="NCBI Taxonomy" id="36870"/>
    <lineage>
        <taxon>Bacteria</taxon>
        <taxon>Pseudomonadati</taxon>
        <taxon>Pseudomonadota</taxon>
        <taxon>Gammaproteobacteria</taxon>
        <taxon>Enterobacterales</taxon>
        <taxon>Erwiniaceae</taxon>
        <taxon>Wigglesworthia</taxon>
    </lineage>
</organism>
<dbReference type="GO" id="GO:0009425">
    <property type="term" value="C:bacterial-type flagellum basal body"/>
    <property type="evidence" value="ECO:0007669"/>
    <property type="project" value="UniProtKB-SubCell"/>
</dbReference>
<name>Q8D3E0_WIGBR</name>
<dbReference type="EMBL" id="BA000021">
    <property type="protein sequence ID" value="BAC24207.1"/>
    <property type="molecule type" value="Genomic_DNA"/>
</dbReference>